<dbReference type="PANTHER" id="PTHR43038:SF3">
    <property type="entry name" value="ABC TRANSPORTER G FAMILY MEMBER 20 ISOFORM X1"/>
    <property type="match status" value="1"/>
</dbReference>
<protein>
    <recommendedName>
        <fullName evidence="3">ABC transporter domain-containing protein</fullName>
    </recommendedName>
</protein>
<gene>
    <name evidence="4" type="ORF">DFI_11320</name>
</gene>
<dbReference type="PROSITE" id="PS50893">
    <property type="entry name" value="ABC_TRANSPORTER_2"/>
    <property type="match status" value="1"/>
</dbReference>
<dbReference type="SUPFAM" id="SSF52540">
    <property type="entry name" value="P-loop containing nucleoside triphosphate hydrolases"/>
    <property type="match status" value="1"/>
</dbReference>
<dbReference type="STRING" id="317577.GCA_000419625_01661"/>
<evidence type="ECO:0000256" key="2">
    <source>
        <dbReference type="ARBA" id="ARBA00022840"/>
    </source>
</evidence>
<sequence>MTPEPAIETWDLSKRYGPVQVVAPLSLTVPPGIVFGYLGPNGAGKTTTLRMLSGVLTPTGGTGRVAGAPLTDPDGVKARIGYANQAASVYTDLTVEENLRFKAALYLPPRAVPAAVDRTLDRLGLIPWRGHLARALSAGWRQRLSIGTAIVHGPQVLFLDEPTAGLDPVARRGLWDAIYALTGEGTTVFVTTHYMDEAERCQQVALIASGRILAQGPPEQLRAGLPGVRYALRALNLNAALHAARATPGVQGAWIIGDEVRVTAADPGPETALAALGDLRRVPASLEDVFVAYASAAKVSA</sequence>
<dbReference type="Gene3D" id="3.40.50.300">
    <property type="entry name" value="P-loop containing nucleotide triphosphate hydrolases"/>
    <property type="match status" value="1"/>
</dbReference>
<name>A0A221SXX9_9DEIO</name>
<dbReference type="PANTHER" id="PTHR43038">
    <property type="entry name" value="ATP-BINDING CASSETTE, SUB-FAMILY H, MEMBER 1"/>
    <property type="match status" value="1"/>
</dbReference>
<dbReference type="KEGG" id="dfc:DFI_11320"/>
<organism evidence="4 5">
    <name type="scientific">Deinococcus ficus</name>
    <dbReference type="NCBI Taxonomy" id="317577"/>
    <lineage>
        <taxon>Bacteria</taxon>
        <taxon>Thermotogati</taxon>
        <taxon>Deinococcota</taxon>
        <taxon>Deinococci</taxon>
        <taxon>Deinococcales</taxon>
        <taxon>Deinococcaceae</taxon>
        <taxon>Deinococcus</taxon>
    </lineage>
</organism>
<reference evidence="4 5" key="1">
    <citation type="submission" date="2017-05" db="EMBL/GenBank/DDBJ databases">
        <title>The complete genome sequence of Deinococcus ficus isolated from the rhizosphere of the Ficus religiosa L. in Taiwan.</title>
        <authorList>
            <person name="Wu K.-M."/>
            <person name="Liao T.-L."/>
            <person name="Liu Y.-M."/>
            <person name="Young C.-C."/>
            <person name="Tsai S.-F."/>
        </authorList>
    </citation>
    <scope>NUCLEOTIDE SEQUENCE [LARGE SCALE GENOMIC DNA]</scope>
    <source>
        <strain evidence="4 5">CC-FR2-10</strain>
    </source>
</reference>
<accession>A0A221SXX9</accession>
<dbReference type="SMART" id="SM00382">
    <property type="entry name" value="AAA"/>
    <property type="match status" value="1"/>
</dbReference>
<dbReference type="GO" id="GO:0016887">
    <property type="term" value="F:ATP hydrolysis activity"/>
    <property type="evidence" value="ECO:0007669"/>
    <property type="project" value="InterPro"/>
</dbReference>
<dbReference type="EMBL" id="CP021081">
    <property type="protein sequence ID" value="ASN81507.1"/>
    <property type="molecule type" value="Genomic_DNA"/>
</dbReference>
<evidence type="ECO:0000256" key="1">
    <source>
        <dbReference type="ARBA" id="ARBA00022741"/>
    </source>
</evidence>
<keyword evidence="2" id="KW-0067">ATP-binding</keyword>
<dbReference type="RefSeq" id="WP_043778252.1">
    <property type="nucleotide sequence ID" value="NZ_CP021081.1"/>
</dbReference>
<keyword evidence="1" id="KW-0547">Nucleotide-binding</keyword>
<dbReference type="InterPro" id="IPR027417">
    <property type="entry name" value="P-loop_NTPase"/>
</dbReference>
<keyword evidence="5" id="KW-1185">Reference proteome</keyword>
<dbReference type="InterPro" id="IPR003439">
    <property type="entry name" value="ABC_transporter-like_ATP-bd"/>
</dbReference>
<dbReference type="PROSITE" id="PS00211">
    <property type="entry name" value="ABC_TRANSPORTER_1"/>
    <property type="match status" value="1"/>
</dbReference>
<feature type="domain" description="ABC transporter" evidence="3">
    <location>
        <begin position="7"/>
        <end position="234"/>
    </location>
</feature>
<evidence type="ECO:0000313" key="5">
    <source>
        <dbReference type="Proteomes" id="UP000259030"/>
    </source>
</evidence>
<dbReference type="Pfam" id="PF00005">
    <property type="entry name" value="ABC_tran"/>
    <property type="match status" value="1"/>
</dbReference>
<dbReference type="GO" id="GO:0005524">
    <property type="term" value="F:ATP binding"/>
    <property type="evidence" value="ECO:0007669"/>
    <property type="project" value="UniProtKB-KW"/>
</dbReference>
<evidence type="ECO:0000259" key="3">
    <source>
        <dbReference type="PROSITE" id="PS50893"/>
    </source>
</evidence>
<dbReference type="InterPro" id="IPR003593">
    <property type="entry name" value="AAA+_ATPase"/>
</dbReference>
<dbReference type="AlphaFoldDB" id="A0A221SXX9"/>
<proteinExistence type="predicted"/>
<dbReference type="Proteomes" id="UP000259030">
    <property type="component" value="Chromosome"/>
</dbReference>
<evidence type="ECO:0000313" key="4">
    <source>
        <dbReference type="EMBL" id="ASN81507.1"/>
    </source>
</evidence>
<dbReference type="InterPro" id="IPR017871">
    <property type="entry name" value="ABC_transporter-like_CS"/>
</dbReference>